<proteinExistence type="predicted"/>
<dbReference type="GO" id="GO:0003677">
    <property type="term" value="F:DNA binding"/>
    <property type="evidence" value="ECO:0007669"/>
    <property type="project" value="UniProtKB-KW"/>
</dbReference>
<feature type="domain" description="HTH merR-type" evidence="6">
    <location>
        <begin position="1"/>
        <end position="69"/>
    </location>
</feature>
<evidence type="ECO:0000256" key="1">
    <source>
        <dbReference type="ARBA" id="ARBA00004496"/>
    </source>
</evidence>
<keyword evidence="4" id="KW-0238">DNA-binding</keyword>
<keyword evidence="3" id="KW-0805">Transcription regulation</keyword>
<dbReference type="GO" id="GO:0045893">
    <property type="term" value="P:positive regulation of DNA-templated transcription"/>
    <property type="evidence" value="ECO:0007669"/>
    <property type="project" value="InterPro"/>
</dbReference>
<dbReference type="PANTHER" id="PTHR30204:SF94">
    <property type="entry name" value="HEAVY METAL-DEPENDENT TRANSCRIPTIONAL REGULATOR HI_0293-RELATED"/>
    <property type="match status" value="1"/>
</dbReference>
<dbReference type="InterPro" id="IPR015358">
    <property type="entry name" value="Tscrpt_reg_MerR_DNA-bd"/>
</dbReference>
<dbReference type="OrthoDB" id="9808480at2"/>
<dbReference type="Pfam" id="PF00376">
    <property type="entry name" value="MerR"/>
    <property type="match status" value="1"/>
</dbReference>
<dbReference type="SUPFAM" id="SSF46955">
    <property type="entry name" value="Putative DNA-binding domain"/>
    <property type="match status" value="1"/>
</dbReference>
<organism evidence="7 8">
    <name type="scientific">Geopseudomonas guangdongensis</name>
    <dbReference type="NCBI Taxonomy" id="1245526"/>
    <lineage>
        <taxon>Bacteria</taxon>
        <taxon>Pseudomonadati</taxon>
        <taxon>Pseudomonadota</taxon>
        <taxon>Gammaproteobacteria</taxon>
        <taxon>Pseudomonadales</taxon>
        <taxon>Pseudomonadaceae</taxon>
        <taxon>Geopseudomonas</taxon>
    </lineage>
</organism>
<evidence type="ECO:0000256" key="3">
    <source>
        <dbReference type="ARBA" id="ARBA00023015"/>
    </source>
</evidence>
<dbReference type="Pfam" id="PF09278">
    <property type="entry name" value="MerR-DNA-bind"/>
    <property type="match status" value="1"/>
</dbReference>
<dbReference type="PROSITE" id="PS50937">
    <property type="entry name" value="HTH_MERR_2"/>
    <property type="match status" value="1"/>
</dbReference>
<gene>
    <name evidence="7" type="ORF">SAMN05216580_1864</name>
</gene>
<dbReference type="PRINTS" id="PR00040">
    <property type="entry name" value="HTHMERR"/>
</dbReference>
<dbReference type="GO" id="GO:0003700">
    <property type="term" value="F:DNA-binding transcription factor activity"/>
    <property type="evidence" value="ECO:0007669"/>
    <property type="project" value="InterPro"/>
</dbReference>
<dbReference type="SMART" id="SM00422">
    <property type="entry name" value="HTH_MERR"/>
    <property type="match status" value="1"/>
</dbReference>
<dbReference type="RefSeq" id="WP_090213835.1">
    <property type="nucleotide sequence ID" value="NZ_LT629780.1"/>
</dbReference>
<evidence type="ECO:0000256" key="5">
    <source>
        <dbReference type="ARBA" id="ARBA00023163"/>
    </source>
</evidence>
<dbReference type="CDD" id="cd01108">
    <property type="entry name" value="HTH_CueR"/>
    <property type="match status" value="1"/>
</dbReference>
<name>A0A1H2GMC8_9GAMM</name>
<dbReference type="PROSITE" id="PS00552">
    <property type="entry name" value="HTH_MERR_1"/>
    <property type="match status" value="1"/>
</dbReference>
<dbReference type="InterPro" id="IPR047057">
    <property type="entry name" value="MerR_fam"/>
</dbReference>
<keyword evidence="2" id="KW-0963">Cytoplasm</keyword>
<dbReference type="GO" id="GO:0005737">
    <property type="term" value="C:cytoplasm"/>
    <property type="evidence" value="ECO:0007669"/>
    <property type="project" value="UniProtKB-SubCell"/>
</dbReference>
<dbReference type="EMBL" id="LT629780">
    <property type="protein sequence ID" value="SDU20750.1"/>
    <property type="molecule type" value="Genomic_DNA"/>
</dbReference>
<evidence type="ECO:0000256" key="4">
    <source>
        <dbReference type="ARBA" id="ARBA00023125"/>
    </source>
</evidence>
<dbReference type="NCBIfam" id="TIGR02044">
    <property type="entry name" value="CueR"/>
    <property type="match status" value="1"/>
</dbReference>
<sequence>MNIGQAARRSGLSAKMLRHYEQIGLLRPAARGANGYRHYAEADLQRLAFIRRARDLGFSLEETGRLLALWDDRERASADVKALALQHIDALERRIAELAGLRDSLRELVEHCQGDARPDCPILHGLAGPPRA</sequence>
<dbReference type="InterPro" id="IPR009061">
    <property type="entry name" value="DNA-bd_dom_put_sf"/>
</dbReference>
<reference evidence="8" key="1">
    <citation type="submission" date="2016-10" db="EMBL/GenBank/DDBJ databases">
        <authorList>
            <person name="Varghese N."/>
            <person name="Submissions S."/>
        </authorList>
    </citation>
    <scope>NUCLEOTIDE SEQUENCE [LARGE SCALE GENOMIC DNA]</scope>
    <source>
        <strain evidence="8">CCTCC 2012022</strain>
    </source>
</reference>
<dbReference type="GO" id="GO:0005507">
    <property type="term" value="F:copper ion binding"/>
    <property type="evidence" value="ECO:0007669"/>
    <property type="project" value="InterPro"/>
</dbReference>
<dbReference type="STRING" id="1245526.SAMN05216580_1864"/>
<keyword evidence="8" id="KW-1185">Reference proteome</keyword>
<evidence type="ECO:0000256" key="2">
    <source>
        <dbReference type="ARBA" id="ARBA00022490"/>
    </source>
</evidence>
<dbReference type="InterPro" id="IPR011789">
    <property type="entry name" value="CueR"/>
</dbReference>
<dbReference type="PANTHER" id="PTHR30204">
    <property type="entry name" value="REDOX-CYCLING DRUG-SENSING TRANSCRIPTIONAL ACTIVATOR SOXR"/>
    <property type="match status" value="1"/>
</dbReference>
<dbReference type="Proteomes" id="UP000243063">
    <property type="component" value="Chromosome I"/>
</dbReference>
<dbReference type="Gene3D" id="1.10.1660.10">
    <property type="match status" value="1"/>
</dbReference>
<evidence type="ECO:0000313" key="8">
    <source>
        <dbReference type="Proteomes" id="UP000243063"/>
    </source>
</evidence>
<evidence type="ECO:0000259" key="6">
    <source>
        <dbReference type="PROSITE" id="PS50937"/>
    </source>
</evidence>
<comment type="subcellular location">
    <subcellularLocation>
        <location evidence="1">Cytoplasm</location>
    </subcellularLocation>
</comment>
<protein>
    <submittedName>
        <fullName evidence="7">Transcriptional regulator, MerR family</fullName>
    </submittedName>
</protein>
<keyword evidence="5" id="KW-0804">Transcription</keyword>
<dbReference type="InterPro" id="IPR000551">
    <property type="entry name" value="MerR-type_HTH_dom"/>
</dbReference>
<evidence type="ECO:0000313" key="7">
    <source>
        <dbReference type="EMBL" id="SDU20750.1"/>
    </source>
</evidence>
<dbReference type="AlphaFoldDB" id="A0A1H2GMC8"/>
<accession>A0A1H2GMC8</accession>